<evidence type="ECO:0000256" key="1">
    <source>
        <dbReference type="ARBA" id="ARBA00023015"/>
    </source>
</evidence>
<dbReference type="PANTHER" id="PTHR40661:SF1">
    <property type="entry name" value="HTH CRO_C1-TYPE DOMAIN-CONTAINING PROTEIN"/>
    <property type="match status" value="1"/>
</dbReference>
<keyword evidence="1" id="KW-0805">Transcription regulation</keyword>
<dbReference type="GO" id="GO:0003677">
    <property type="term" value="F:DNA binding"/>
    <property type="evidence" value="ECO:0007669"/>
    <property type="project" value="UniProtKB-KW"/>
</dbReference>
<keyword evidence="2" id="KW-0238">DNA-binding</keyword>
<evidence type="ECO:0000256" key="2">
    <source>
        <dbReference type="ARBA" id="ARBA00023125"/>
    </source>
</evidence>
<dbReference type="Proteomes" id="UP000007938">
    <property type="component" value="Chromosome"/>
</dbReference>
<reference evidence="5 6" key="2">
    <citation type="submission" date="2011-04" db="EMBL/GenBank/DDBJ databases">
        <title>Complete sequence of chromosome of Alicycliphilus denitrificans K601.</title>
        <authorList>
            <consortium name="US DOE Joint Genome Institute"/>
            <person name="Lucas S."/>
            <person name="Han J."/>
            <person name="Lapidus A."/>
            <person name="Cheng J.-F."/>
            <person name="Goodwin L."/>
            <person name="Pitluck S."/>
            <person name="Peters L."/>
            <person name="Zeytun A."/>
            <person name="Detter J.C."/>
            <person name="Han C."/>
            <person name="Tapia R."/>
            <person name="Land M."/>
            <person name="Hauser L."/>
            <person name="Kyrpides N."/>
            <person name="Ivanova N."/>
            <person name="Mikhailova N."/>
            <person name="Pagani I."/>
            <person name="Oosterkamp M."/>
            <person name="Pieper D."/>
            <person name="van Berkel W."/>
            <person name="Langenhoff A."/>
            <person name="Smidt H."/>
            <person name="Stams A."/>
            <person name="Woyke T."/>
        </authorList>
    </citation>
    <scope>NUCLEOTIDE SEQUENCE [LARGE SCALE GENOMIC DNA]</scope>
    <source>
        <strain evidence="6">DSM 14773 / CIP 107495 / K601</strain>
    </source>
</reference>
<sequence>MGIPATKEVSYVAGITQRAAQSVRRWFDAREPGLPDLESFARLCIGLGCSADEIIGALHREGHDPARCAHMVQMANCIRAITDSLTRRGELGIPVRVPGDEMAPRLKAGDIVFVKTAITRIEGNGIYAFTRDDGLLIRRVEQRIDKSIVLQCDNKAYRDHEWKGAAAAARSGVKLLGKVHGGISVQVF</sequence>
<dbReference type="CDD" id="cd06529">
    <property type="entry name" value="S24_LexA-like"/>
    <property type="match status" value="1"/>
</dbReference>
<dbReference type="Gene3D" id="2.10.109.10">
    <property type="entry name" value="Umud Fragment, subunit A"/>
    <property type="match status" value="1"/>
</dbReference>
<feature type="domain" description="Peptidase S24/S26A/S26B/S26C" evidence="4">
    <location>
        <begin position="87"/>
        <end position="178"/>
    </location>
</feature>
<dbReference type="HOGENOM" id="CLU_092341_0_0_4"/>
<dbReference type="InterPro" id="IPR015927">
    <property type="entry name" value="Peptidase_S24_S26A/B/C"/>
</dbReference>
<evidence type="ECO:0000313" key="6">
    <source>
        <dbReference type="Proteomes" id="UP000007938"/>
    </source>
</evidence>
<accession>F4GGI4</accession>
<gene>
    <name evidence="5" type="ordered locus">Alide2_2790</name>
</gene>
<proteinExistence type="predicted"/>
<reference evidence="5 6" key="1">
    <citation type="journal article" date="2011" name="J. Bacteriol.">
        <title>Genome Sequences of Alicycliphilus denitrificans Strains BC and K601T.</title>
        <authorList>
            <person name="Oosterkamp M.J."/>
            <person name="Veuskens T."/>
            <person name="Plugge C.M."/>
            <person name="Langenhoff A.A."/>
            <person name="Gerritse J."/>
            <person name="van Berkel W.J."/>
            <person name="Pieper D.H."/>
            <person name="Junca H."/>
            <person name="Goodwin L.A."/>
            <person name="Daligault H.E."/>
            <person name="Bruce D.C."/>
            <person name="Detter J.C."/>
            <person name="Tapia R."/>
            <person name="Han C.S."/>
            <person name="Land M.L."/>
            <person name="Hauser L.J."/>
            <person name="Smidt H."/>
            <person name="Stams A.J."/>
        </authorList>
    </citation>
    <scope>NUCLEOTIDE SEQUENCE [LARGE SCALE GENOMIC DNA]</scope>
    <source>
        <strain evidence="6">DSM 14773 / CIP 107495 / K601</strain>
    </source>
</reference>
<evidence type="ECO:0000313" key="5">
    <source>
        <dbReference type="EMBL" id="AEB85138.1"/>
    </source>
</evidence>
<dbReference type="InterPro" id="IPR036286">
    <property type="entry name" value="LexA/Signal_pep-like_sf"/>
</dbReference>
<dbReference type="KEGG" id="adk:Alide2_2790"/>
<dbReference type="EMBL" id="CP002657">
    <property type="protein sequence ID" value="AEB85138.1"/>
    <property type="molecule type" value="Genomic_DNA"/>
</dbReference>
<keyword evidence="3" id="KW-0804">Transcription</keyword>
<dbReference type="InterPro" id="IPR039418">
    <property type="entry name" value="LexA-like"/>
</dbReference>
<dbReference type="AlphaFoldDB" id="F4GGI4"/>
<dbReference type="eggNOG" id="COG2932">
    <property type="taxonomic scope" value="Bacteria"/>
</dbReference>
<organism evidence="5 6">
    <name type="scientific">Alicycliphilus denitrificans (strain DSM 14773 / CIP 107495 / K601)</name>
    <dbReference type="NCBI Taxonomy" id="596154"/>
    <lineage>
        <taxon>Bacteria</taxon>
        <taxon>Pseudomonadati</taxon>
        <taxon>Pseudomonadota</taxon>
        <taxon>Betaproteobacteria</taxon>
        <taxon>Burkholderiales</taxon>
        <taxon>Comamonadaceae</taxon>
        <taxon>Alicycliphilus</taxon>
    </lineage>
</organism>
<name>F4GGI4_ALIDK</name>
<dbReference type="PANTHER" id="PTHR40661">
    <property type="match status" value="1"/>
</dbReference>
<dbReference type="SUPFAM" id="SSF51306">
    <property type="entry name" value="LexA/Signal peptidase"/>
    <property type="match status" value="1"/>
</dbReference>
<dbReference type="Pfam" id="PF00717">
    <property type="entry name" value="Peptidase_S24"/>
    <property type="match status" value="1"/>
</dbReference>
<evidence type="ECO:0000256" key="3">
    <source>
        <dbReference type="ARBA" id="ARBA00023163"/>
    </source>
</evidence>
<evidence type="ECO:0000259" key="4">
    <source>
        <dbReference type="Pfam" id="PF00717"/>
    </source>
</evidence>
<protein>
    <submittedName>
        <fullName evidence="5">Putative phage repressor</fullName>
    </submittedName>
</protein>
<keyword evidence="6" id="KW-1185">Reference proteome</keyword>
<dbReference type="OrthoDB" id="8809738at2"/>